<accession>A0A317YAR6</accession>
<dbReference type="InterPro" id="IPR036291">
    <property type="entry name" value="NAD(P)-bd_dom_sf"/>
</dbReference>
<organism evidence="6">
    <name type="scientific">Zea mays</name>
    <name type="common">Maize</name>
    <dbReference type="NCBI Taxonomy" id="4577"/>
    <lineage>
        <taxon>Eukaryota</taxon>
        <taxon>Viridiplantae</taxon>
        <taxon>Streptophyta</taxon>
        <taxon>Embryophyta</taxon>
        <taxon>Tracheophyta</taxon>
        <taxon>Spermatophyta</taxon>
        <taxon>Magnoliopsida</taxon>
        <taxon>Liliopsida</taxon>
        <taxon>Poales</taxon>
        <taxon>Poaceae</taxon>
        <taxon>PACMAD clade</taxon>
        <taxon>Panicoideae</taxon>
        <taxon>Andropogonodae</taxon>
        <taxon>Andropogoneae</taxon>
        <taxon>Tripsacinae</taxon>
        <taxon>Zea</taxon>
    </lineage>
</organism>
<protein>
    <submittedName>
        <fullName evidence="6">11-beta-hydroxysteroid dehydrogenase-like 5</fullName>
    </submittedName>
</protein>
<dbReference type="PRINTS" id="PR00081">
    <property type="entry name" value="GDHRDH"/>
</dbReference>
<evidence type="ECO:0000256" key="3">
    <source>
        <dbReference type="ARBA" id="ARBA00022857"/>
    </source>
</evidence>
<dbReference type="Pfam" id="PF00106">
    <property type="entry name" value="adh_short"/>
    <property type="match status" value="1"/>
</dbReference>
<dbReference type="EMBL" id="NCVQ01000001">
    <property type="protein sequence ID" value="PWZ55720.1"/>
    <property type="molecule type" value="Genomic_DNA"/>
</dbReference>
<evidence type="ECO:0000256" key="2">
    <source>
        <dbReference type="ARBA" id="ARBA00006484"/>
    </source>
</evidence>
<reference evidence="6" key="1">
    <citation type="journal article" date="2018" name="Nat. Genet.">
        <title>Extensive intraspecific gene order and gene structural variations between Mo17 and other maize genomes.</title>
        <authorList>
            <person name="Sun S."/>
            <person name="Zhou Y."/>
            <person name="Chen J."/>
            <person name="Shi J."/>
            <person name="Zhao H."/>
            <person name="Zhao H."/>
            <person name="Song W."/>
            <person name="Zhang M."/>
            <person name="Cui Y."/>
            <person name="Dong X."/>
            <person name="Liu H."/>
            <person name="Ma X."/>
            <person name="Jiao Y."/>
            <person name="Wang B."/>
            <person name="Wei X."/>
            <person name="Stein J.C."/>
            <person name="Glaubitz J.C."/>
            <person name="Lu F."/>
            <person name="Yu G."/>
            <person name="Liang C."/>
            <person name="Fengler K."/>
            <person name="Li B."/>
            <person name="Rafalski A."/>
            <person name="Schnable P.S."/>
            <person name="Ware D.H."/>
            <person name="Buckler E.S."/>
            <person name="Lai J."/>
        </authorList>
    </citation>
    <scope>NUCLEOTIDE SEQUENCE [LARGE SCALE GENOMIC DNA]</scope>
    <source>
        <tissue evidence="6">Seedling</tissue>
    </source>
</reference>
<dbReference type="AlphaFoldDB" id="A0A317YAR6"/>
<evidence type="ECO:0000256" key="5">
    <source>
        <dbReference type="SAM" id="MobiDB-lite"/>
    </source>
</evidence>
<feature type="compositionally biased region" description="Pro residues" evidence="5">
    <location>
        <begin position="340"/>
        <end position="352"/>
    </location>
</feature>
<dbReference type="Gene3D" id="3.40.50.720">
    <property type="entry name" value="NAD(P)-binding Rossmann-like Domain"/>
    <property type="match status" value="1"/>
</dbReference>
<dbReference type="ExpressionAtlas" id="A0A317YAR6">
    <property type="expression patterns" value="baseline and differential"/>
</dbReference>
<proteinExistence type="inferred from homology"/>
<dbReference type="GO" id="GO:0016020">
    <property type="term" value="C:membrane"/>
    <property type="evidence" value="ECO:0007669"/>
    <property type="project" value="UniProtKB-SubCell"/>
</dbReference>
<comment type="subcellular location">
    <subcellularLocation>
        <location evidence="1">Membrane</location>
        <topology evidence="1">Single-pass type II membrane protein</topology>
    </subcellularLocation>
</comment>
<dbReference type="Proteomes" id="UP000251960">
    <property type="component" value="Chromosome 1"/>
</dbReference>
<keyword evidence="4" id="KW-0560">Oxidoreductase</keyword>
<dbReference type="PROSITE" id="PS00061">
    <property type="entry name" value="ADH_SHORT"/>
    <property type="match status" value="1"/>
</dbReference>
<dbReference type="PANTHER" id="PTHR43391">
    <property type="entry name" value="RETINOL DEHYDROGENASE-RELATED"/>
    <property type="match status" value="1"/>
</dbReference>
<sequence>MEQVVNTVMDLVVPPASMVMLAFAWPTLSFLRGVEWVLKTLTKEDMLGKVVVITGASSAIGEQIAYEYARRNANLVLVARREQRLFAIRDNARLLGAGHVLVIAADVVKEDDCRRLVADTVSYFGQLNHLVNTVSLGHDFSFEEAGDTTAFPHLMDINFWGNVYPTHAALPYLRRSHGRVVVNASVESWLPMPRMSLYSAAKAAVVDFYETLRYEVKEEVGVTVATHGWVSGDAGGSKFTLDQQQHHQEGAAADQVQWKQQQGEREAAAAALPGGHVEAYARALVAGACRGDAYVKRPSWYDVFLVFRVFAPDVLAWTFRLLLSTSTPAPAGPSAIAARRPPPAALPAPPLRPLLEYPPAAVSRGPAHAQQVVQKLE</sequence>
<evidence type="ECO:0000313" key="6">
    <source>
        <dbReference type="EMBL" id="PWZ55720.1"/>
    </source>
</evidence>
<dbReference type="PANTHER" id="PTHR43391:SF14">
    <property type="entry name" value="DEHYDROGENASE_REDUCTASE SDR FAMILY PROTEIN 7-LIKE"/>
    <property type="match status" value="1"/>
</dbReference>
<evidence type="ECO:0000256" key="1">
    <source>
        <dbReference type="ARBA" id="ARBA00004606"/>
    </source>
</evidence>
<keyword evidence="3" id="KW-0521">NADP</keyword>
<dbReference type="GO" id="GO:0016491">
    <property type="term" value="F:oxidoreductase activity"/>
    <property type="evidence" value="ECO:0007669"/>
    <property type="project" value="UniProtKB-KW"/>
</dbReference>
<dbReference type="InterPro" id="IPR002347">
    <property type="entry name" value="SDR_fam"/>
</dbReference>
<comment type="caution">
    <text evidence="6">The sequence shown here is derived from an EMBL/GenBank/DDBJ whole genome shotgun (WGS) entry which is preliminary data.</text>
</comment>
<feature type="region of interest" description="Disordered" evidence="5">
    <location>
        <begin position="329"/>
        <end position="377"/>
    </location>
</feature>
<dbReference type="SUPFAM" id="SSF51735">
    <property type="entry name" value="NAD(P)-binding Rossmann-fold domains"/>
    <property type="match status" value="1"/>
</dbReference>
<comment type="similarity">
    <text evidence="2">Belongs to the short-chain dehydrogenases/reductases (SDR) family.</text>
</comment>
<dbReference type="InterPro" id="IPR020904">
    <property type="entry name" value="Sc_DH/Rdtase_CS"/>
</dbReference>
<gene>
    <name evidence="6" type="primary">HSD5</name>
    <name evidence="6" type="ORF">Zm00014a_019761</name>
</gene>
<evidence type="ECO:0000256" key="4">
    <source>
        <dbReference type="ARBA" id="ARBA00023002"/>
    </source>
</evidence>
<feature type="compositionally biased region" description="Low complexity" evidence="5">
    <location>
        <begin position="329"/>
        <end position="339"/>
    </location>
</feature>
<name>A0A317YAR6_MAIZE</name>